<dbReference type="AlphaFoldDB" id="A0AAW1IPI6"/>
<feature type="region of interest" description="Disordered" evidence="1">
    <location>
        <begin position="82"/>
        <end position="126"/>
    </location>
</feature>
<sequence length="195" mass="21876">MAGNYTCRFRTSFPWVIVLGFFFAFAHFSEIGFLTIILTSSALILSPVIVVHRSKTPCAEERLAHSSEERLSSEQNYERNLSSSSDALSDSESHDQTTSSSDEFSENDSIFGENVPSNRESFSDGSISDEDSLIELALPTGHYLEPKRCSDYWSLESHFKQQNLGEMLSEMNEENLIEIDICMGSIKCSRFGIQA</sequence>
<evidence type="ECO:0000256" key="1">
    <source>
        <dbReference type="SAM" id="MobiDB-lite"/>
    </source>
</evidence>
<dbReference type="EMBL" id="JBDFQZ010000009">
    <property type="protein sequence ID" value="KAK9691245.1"/>
    <property type="molecule type" value="Genomic_DNA"/>
</dbReference>
<evidence type="ECO:0000313" key="3">
    <source>
        <dbReference type="EMBL" id="KAK9691245.1"/>
    </source>
</evidence>
<organism evidence="3 4">
    <name type="scientific">Saponaria officinalis</name>
    <name type="common">Common soapwort</name>
    <name type="synonym">Lychnis saponaria</name>
    <dbReference type="NCBI Taxonomy" id="3572"/>
    <lineage>
        <taxon>Eukaryota</taxon>
        <taxon>Viridiplantae</taxon>
        <taxon>Streptophyta</taxon>
        <taxon>Embryophyta</taxon>
        <taxon>Tracheophyta</taxon>
        <taxon>Spermatophyta</taxon>
        <taxon>Magnoliopsida</taxon>
        <taxon>eudicotyledons</taxon>
        <taxon>Gunneridae</taxon>
        <taxon>Pentapetalae</taxon>
        <taxon>Caryophyllales</taxon>
        <taxon>Caryophyllaceae</taxon>
        <taxon>Caryophylleae</taxon>
        <taxon>Saponaria</taxon>
    </lineage>
</organism>
<feature type="compositionally biased region" description="Polar residues" evidence="1">
    <location>
        <begin position="115"/>
        <end position="126"/>
    </location>
</feature>
<keyword evidence="2" id="KW-0472">Membrane</keyword>
<dbReference type="Proteomes" id="UP001443914">
    <property type="component" value="Unassembled WGS sequence"/>
</dbReference>
<name>A0AAW1IPI6_SAPOF</name>
<keyword evidence="2" id="KW-1133">Transmembrane helix</keyword>
<keyword evidence="4" id="KW-1185">Reference proteome</keyword>
<dbReference type="PANTHER" id="PTHR35708:SF3">
    <property type="entry name" value="GB|AAD25831.1"/>
    <property type="match status" value="1"/>
</dbReference>
<feature type="transmembrane region" description="Helical" evidence="2">
    <location>
        <begin position="12"/>
        <end position="28"/>
    </location>
</feature>
<comment type="caution">
    <text evidence="3">The sequence shown here is derived from an EMBL/GenBank/DDBJ whole genome shotgun (WGS) entry which is preliminary data.</text>
</comment>
<proteinExistence type="predicted"/>
<gene>
    <name evidence="3" type="ORF">RND81_09G184800</name>
</gene>
<reference evidence="3" key="1">
    <citation type="submission" date="2024-03" db="EMBL/GenBank/DDBJ databases">
        <title>WGS assembly of Saponaria officinalis var. Norfolk2.</title>
        <authorList>
            <person name="Jenkins J."/>
            <person name="Shu S."/>
            <person name="Grimwood J."/>
            <person name="Barry K."/>
            <person name="Goodstein D."/>
            <person name="Schmutz J."/>
            <person name="Leebens-Mack J."/>
            <person name="Osbourn A."/>
        </authorList>
    </citation>
    <scope>NUCLEOTIDE SEQUENCE [LARGE SCALE GENOMIC DNA]</scope>
    <source>
        <strain evidence="3">JIC</strain>
    </source>
</reference>
<accession>A0AAW1IPI6</accession>
<evidence type="ECO:0000313" key="4">
    <source>
        <dbReference type="Proteomes" id="UP001443914"/>
    </source>
</evidence>
<dbReference type="PANTHER" id="PTHR35708">
    <property type="entry name" value="GB|AAD25831.1"/>
    <property type="match status" value="1"/>
</dbReference>
<keyword evidence="2" id="KW-0812">Transmembrane</keyword>
<protein>
    <submittedName>
        <fullName evidence="3">Uncharacterized protein</fullName>
    </submittedName>
</protein>
<evidence type="ECO:0000256" key="2">
    <source>
        <dbReference type="SAM" id="Phobius"/>
    </source>
</evidence>